<reference evidence="1" key="2">
    <citation type="journal article" date="2022" name="New Phytol.">
        <title>Evolutionary transition to the ectomycorrhizal habit in the genomes of a hyperdiverse lineage of mushroom-forming fungi.</title>
        <authorList>
            <person name="Looney B."/>
            <person name="Miyauchi S."/>
            <person name="Morin E."/>
            <person name="Drula E."/>
            <person name="Courty P.E."/>
            <person name="Kohler A."/>
            <person name="Kuo A."/>
            <person name="LaButti K."/>
            <person name="Pangilinan J."/>
            <person name="Lipzen A."/>
            <person name="Riley R."/>
            <person name="Andreopoulos W."/>
            <person name="He G."/>
            <person name="Johnson J."/>
            <person name="Nolan M."/>
            <person name="Tritt A."/>
            <person name="Barry K.W."/>
            <person name="Grigoriev I.V."/>
            <person name="Nagy L.G."/>
            <person name="Hibbett D."/>
            <person name="Henrissat B."/>
            <person name="Matheny P.B."/>
            <person name="Labbe J."/>
            <person name="Martin F.M."/>
        </authorList>
    </citation>
    <scope>NUCLEOTIDE SEQUENCE</scope>
    <source>
        <strain evidence="1">FP105234-sp</strain>
    </source>
</reference>
<organism evidence="1 2">
    <name type="scientific">Auriscalpium vulgare</name>
    <dbReference type="NCBI Taxonomy" id="40419"/>
    <lineage>
        <taxon>Eukaryota</taxon>
        <taxon>Fungi</taxon>
        <taxon>Dikarya</taxon>
        <taxon>Basidiomycota</taxon>
        <taxon>Agaricomycotina</taxon>
        <taxon>Agaricomycetes</taxon>
        <taxon>Russulales</taxon>
        <taxon>Auriscalpiaceae</taxon>
        <taxon>Auriscalpium</taxon>
    </lineage>
</organism>
<name>A0ACB8RC64_9AGAM</name>
<comment type="caution">
    <text evidence="1">The sequence shown here is derived from an EMBL/GenBank/DDBJ whole genome shotgun (WGS) entry which is preliminary data.</text>
</comment>
<evidence type="ECO:0000313" key="2">
    <source>
        <dbReference type="Proteomes" id="UP000814033"/>
    </source>
</evidence>
<proteinExistence type="predicted"/>
<keyword evidence="2" id="KW-1185">Reference proteome</keyword>
<protein>
    <submittedName>
        <fullName evidence="1">NAD(P)-binding protein</fullName>
    </submittedName>
</protein>
<dbReference type="EMBL" id="MU276116">
    <property type="protein sequence ID" value="KAI0041542.1"/>
    <property type="molecule type" value="Genomic_DNA"/>
</dbReference>
<accession>A0ACB8RC64</accession>
<gene>
    <name evidence="1" type="ORF">FA95DRAFT_1565273</name>
</gene>
<dbReference type="Proteomes" id="UP000814033">
    <property type="component" value="Unassembled WGS sequence"/>
</dbReference>
<reference evidence="1" key="1">
    <citation type="submission" date="2021-02" db="EMBL/GenBank/DDBJ databases">
        <authorList>
            <consortium name="DOE Joint Genome Institute"/>
            <person name="Ahrendt S."/>
            <person name="Looney B.P."/>
            <person name="Miyauchi S."/>
            <person name="Morin E."/>
            <person name="Drula E."/>
            <person name="Courty P.E."/>
            <person name="Chicoki N."/>
            <person name="Fauchery L."/>
            <person name="Kohler A."/>
            <person name="Kuo A."/>
            <person name="Labutti K."/>
            <person name="Pangilinan J."/>
            <person name="Lipzen A."/>
            <person name="Riley R."/>
            <person name="Andreopoulos W."/>
            <person name="He G."/>
            <person name="Johnson J."/>
            <person name="Barry K.W."/>
            <person name="Grigoriev I.V."/>
            <person name="Nagy L."/>
            <person name="Hibbett D."/>
            <person name="Henrissat B."/>
            <person name="Matheny P.B."/>
            <person name="Labbe J."/>
            <person name="Martin F."/>
        </authorList>
    </citation>
    <scope>NUCLEOTIDE SEQUENCE</scope>
    <source>
        <strain evidence="1">FP105234-sp</strain>
    </source>
</reference>
<sequence>MSSVPSTQRAWRVVTRGPPSKALKFVTDLPVPTKLESGHVLVKVEAAALNPIGYKLMKWLPNFVARRPITAEQDLAGTVVDGNGTRWKAGDAVWGITLGKPHGEGAMSEYAVLPQHCLAGRPPNVTPTQAAGIATTALTAYEALFDSAHLKEGQTVFINGGSTAVGAYAIQLAKARGLRVVATASERNREFVTKMGADEFIDYTKVDLAAHLSSNPPSPKFDGVLEAVGLIGNDLYAQSEKYLAPGGVFVSVGPQPEGLSDAGKFTKLLYNISAPRWFGGINRKWSVLAFSPREEVMTDLHNLFAEGKVKPIIDSVYAFEDALKAYDRIMTKRATGKVIVKVDPNVE</sequence>
<evidence type="ECO:0000313" key="1">
    <source>
        <dbReference type="EMBL" id="KAI0041542.1"/>
    </source>
</evidence>